<evidence type="ECO:0000313" key="5">
    <source>
        <dbReference type="Proteomes" id="UP000326344"/>
    </source>
</evidence>
<dbReference type="GO" id="GO:0016787">
    <property type="term" value="F:hydrolase activity"/>
    <property type="evidence" value="ECO:0007669"/>
    <property type="project" value="UniProtKB-KW"/>
</dbReference>
<dbReference type="PANTHER" id="PTHR48081">
    <property type="entry name" value="AB HYDROLASE SUPERFAMILY PROTEIN C4A8.06C"/>
    <property type="match status" value="1"/>
</dbReference>
<dbReference type="RefSeq" id="WP_150878185.1">
    <property type="nucleotide sequence ID" value="NZ_VTWS01000004.1"/>
</dbReference>
<proteinExistence type="inferred from homology"/>
<reference evidence="4 5" key="1">
    <citation type="submission" date="2019-09" db="EMBL/GenBank/DDBJ databases">
        <title>Genome Sequence of Larkinella sp MA1.</title>
        <authorList>
            <person name="Srinivasan S."/>
        </authorList>
    </citation>
    <scope>NUCLEOTIDE SEQUENCE [LARGE SCALE GENOMIC DNA]</scope>
    <source>
        <strain evidence="4 5">MA1</strain>
    </source>
</reference>
<dbReference type="AlphaFoldDB" id="A0A5N1JFC5"/>
<evidence type="ECO:0000259" key="3">
    <source>
        <dbReference type="Pfam" id="PF07859"/>
    </source>
</evidence>
<keyword evidence="5" id="KW-1185">Reference proteome</keyword>
<comment type="similarity">
    <text evidence="1">Belongs to the 'GDXG' lipolytic enzyme family.</text>
</comment>
<dbReference type="PROSITE" id="PS01173">
    <property type="entry name" value="LIPASE_GDXG_HIS"/>
    <property type="match status" value="1"/>
</dbReference>
<dbReference type="Proteomes" id="UP000326344">
    <property type="component" value="Unassembled WGS sequence"/>
</dbReference>
<dbReference type="EMBL" id="VTWS01000004">
    <property type="protein sequence ID" value="KAA9352966.1"/>
    <property type="molecule type" value="Genomic_DNA"/>
</dbReference>
<evidence type="ECO:0000256" key="2">
    <source>
        <dbReference type="ARBA" id="ARBA00022801"/>
    </source>
</evidence>
<protein>
    <submittedName>
        <fullName evidence="4">Alpha/beta hydrolase</fullName>
    </submittedName>
</protein>
<dbReference type="InterPro" id="IPR013094">
    <property type="entry name" value="AB_hydrolase_3"/>
</dbReference>
<dbReference type="Pfam" id="PF07859">
    <property type="entry name" value="Abhydrolase_3"/>
    <property type="match status" value="1"/>
</dbReference>
<dbReference type="Gene3D" id="3.40.50.1820">
    <property type="entry name" value="alpha/beta hydrolase"/>
    <property type="match status" value="1"/>
</dbReference>
<comment type="caution">
    <text evidence="4">The sequence shown here is derived from an EMBL/GenBank/DDBJ whole genome shotgun (WGS) entry which is preliminary data.</text>
</comment>
<name>A0A5N1JFC5_9BACT</name>
<evidence type="ECO:0000313" key="4">
    <source>
        <dbReference type="EMBL" id="KAA9352966.1"/>
    </source>
</evidence>
<sequence length="332" mass="36284">MEIQILPVIEPLDPATDPAMESHTKAFLNALNSGGGTPMEQLSPAEARAVLESAQTSVEVDLSGVYVSQQTISQDGLSVDLDIVRPAGVAGILPVFLFFHGGGWVLGDFPTHQRLVRDLVVESGAVAVFVNYSRSPEARFPIALHESYAALRWVAENGAELNVDGSRLAIVGNSAGGDLTAAVALMAKDKNGPKIRLQVLLWPVTNADFDTVSYHQYATDRFLTRNMMIWFWDSYAPNPEDRRSYYAAPLQATLDQLKGLPPTLVQVAENDVLRDEGEAYARKLDEAGVPVTLIRYQGMIHDWGLLNPLSYIPGTRSLITHAAAELKKFLSR</sequence>
<accession>A0A5N1JFC5</accession>
<dbReference type="InterPro" id="IPR029058">
    <property type="entry name" value="AB_hydrolase_fold"/>
</dbReference>
<dbReference type="InterPro" id="IPR002168">
    <property type="entry name" value="Lipase_GDXG_HIS_AS"/>
</dbReference>
<dbReference type="SUPFAM" id="SSF53474">
    <property type="entry name" value="alpha/beta-Hydrolases"/>
    <property type="match status" value="1"/>
</dbReference>
<dbReference type="PANTHER" id="PTHR48081:SF8">
    <property type="entry name" value="ALPHA_BETA HYDROLASE FOLD-3 DOMAIN-CONTAINING PROTEIN-RELATED"/>
    <property type="match status" value="1"/>
</dbReference>
<evidence type="ECO:0000256" key="1">
    <source>
        <dbReference type="ARBA" id="ARBA00010515"/>
    </source>
</evidence>
<keyword evidence="2 4" id="KW-0378">Hydrolase</keyword>
<dbReference type="InterPro" id="IPR050300">
    <property type="entry name" value="GDXG_lipolytic_enzyme"/>
</dbReference>
<gene>
    <name evidence="4" type="ORF">F0P93_17440</name>
</gene>
<feature type="domain" description="Alpha/beta hydrolase fold-3" evidence="3">
    <location>
        <begin position="97"/>
        <end position="303"/>
    </location>
</feature>
<organism evidence="4 5">
    <name type="scientific">Larkinella humicola</name>
    <dbReference type="NCBI Taxonomy" id="2607654"/>
    <lineage>
        <taxon>Bacteria</taxon>
        <taxon>Pseudomonadati</taxon>
        <taxon>Bacteroidota</taxon>
        <taxon>Cytophagia</taxon>
        <taxon>Cytophagales</taxon>
        <taxon>Spirosomataceae</taxon>
        <taxon>Larkinella</taxon>
    </lineage>
</organism>